<evidence type="ECO:0000313" key="2">
    <source>
        <dbReference type="Proteomes" id="UP000263273"/>
    </source>
</evidence>
<dbReference type="EMBL" id="DNZF01000107">
    <property type="protein sequence ID" value="HBK53260.1"/>
    <property type="molecule type" value="Genomic_DNA"/>
</dbReference>
<protein>
    <recommendedName>
        <fullName evidence="3">RNA polymerase sigma-70 region 4 domain-containing protein</fullName>
    </recommendedName>
</protein>
<evidence type="ECO:0008006" key="3">
    <source>
        <dbReference type="Google" id="ProtNLM"/>
    </source>
</evidence>
<dbReference type="Gene3D" id="1.20.140.160">
    <property type="match status" value="1"/>
</dbReference>
<dbReference type="AlphaFoldDB" id="A0A354YV99"/>
<sequence>MLAESFKRVEGKLYSYYDNLRNLDMLRAQLETVEKEISEVRSLNADTYELAASFGMVANYTTERVQGSKSIYHSPVEAAYQSMCESLEKLLARRVSLKMRIIKLEEQVDGIRFALSQLDTFEKKVVDYRYRQNMSTRQISRVLDLHKNSVERTRQKVVEELGRMIG</sequence>
<dbReference type="Proteomes" id="UP000263273">
    <property type="component" value="Unassembled WGS sequence"/>
</dbReference>
<organism evidence="1 2">
    <name type="scientific">Syntrophomonas wolfei</name>
    <dbReference type="NCBI Taxonomy" id="863"/>
    <lineage>
        <taxon>Bacteria</taxon>
        <taxon>Bacillati</taxon>
        <taxon>Bacillota</taxon>
        <taxon>Clostridia</taxon>
        <taxon>Eubacteriales</taxon>
        <taxon>Syntrophomonadaceae</taxon>
        <taxon>Syntrophomonas</taxon>
    </lineage>
</organism>
<gene>
    <name evidence="1" type="ORF">DDZ44_04915</name>
</gene>
<dbReference type="InterPro" id="IPR013324">
    <property type="entry name" value="RNA_pol_sigma_r3/r4-like"/>
</dbReference>
<dbReference type="SUPFAM" id="SSF88659">
    <property type="entry name" value="Sigma3 and sigma4 domains of RNA polymerase sigma factors"/>
    <property type="match status" value="1"/>
</dbReference>
<proteinExistence type="predicted"/>
<evidence type="ECO:0000313" key="1">
    <source>
        <dbReference type="EMBL" id="HBK53260.1"/>
    </source>
</evidence>
<name>A0A354YV99_9FIRM</name>
<reference evidence="1 2" key="1">
    <citation type="journal article" date="2018" name="Nat. Biotechnol.">
        <title>A standardized bacterial taxonomy based on genome phylogeny substantially revises the tree of life.</title>
        <authorList>
            <person name="Parks D.H."/>
            <person name="Chuvochina M."/>
            <person name="Waite D.W."/>
            <person name="Rinke C."/>
            <person name="Skarshewski A."/>
            <person name="Chaumeil P.A."/>
            <person name="Hugenholtz P."/>
        </authorList>
    </citation>
    <scope>NUCLEOTIDE SEQUENCE [LARGE SCALE GENOMIC DNA]</scope>
    <source>
        <strain evidence="1">UBA10948</strain>
    </source>
</reference>
<accession>A0A354YV99</accession>
<comment type="caution">
    <text evidence="1">The sequence shown here is derived from an EMBL/GenBank/DDBJ whole genome shotgun (WGS) entry which is preliminary data.</text>
</comment>